<dbReference type="GO" id="GO:0005829">
    <property type="term" value="C:cytosol"/>
    <property type="evidence" value="ECO:0007669"/>
    <property type="project" value="TreeGrafter"/>
</dbReference>
<keyword evidence="7" id="KW-0963">Cytoplasm</keyword>
<dbReference type="PRINTS" id="PR00149">
    <property type="entry name" value="FUMRATELYASE"/>
</dbReference>
<evidence type="ECO:0000259" key="9">
    <source>
        <dbReference type="Pfam" id="PF14698"/>
    </source>
</evidence>
<comment type="similarity">
    <text evidence="7">Belongs to the lyase 1 family. Argininosuccinate lyase subfamily.</text>
</comment>
<dbReference type="InterPro" id="IPR020557">
    <property type="entry name" value="Fumarate_lyase_CS"/>
</dbReference>
<dbReference type="GO" id="GO:0042450">
    <property type="term" value="P:L-arginine biosynthetic process via ornithine"/>
    <property type="evidence" value="ECO:0007669"/>
    <property type="project" value="UniProtKB-UniRule"/>
</dbReference>
<dbReference type="FunFam" id="1.10.40.30:FF:000001">
    <property type="entry name" value="Argininosuccinate lyase"/>
    <property type="match status" value="1"/>
</dbReference>
<comment type="caution">
    <text evidence="10">The sequence shown here is derived from an EMBL/GenBank/DDBJ whole genome shotgun (WGS) entry which is preliminary data.</text>
</comment>
<reference evidence="10" key="2">
    <citation type="journal article" date="2021" name="PeerJ">
        <title>Extensive microbial diversity within the chicken gut microbiome revealed by metagenomics and culture.</title>
        <authorList>
            <person name="Gilroy R."/>
            <person name="Ravi A."/>
            <person name="Getino M."/>
            <person name="Pursley I."/>
            <person name="Horton D.L."/>
            <person name="Alikhan N.F."/>
            <person name="Baker D."/>
            <person name="Gharbi K."/>
            <person name="Hall N."/>
            <person name="Watson M."/>
            <person name="Adriaenssens E.M."/>
            <person name="Foster-Nyarko E."/>
            <person name="Jarju S."/>
            <person name="Secka A."/>
            <person name="Antonio M."/>
            <person name="Oren A."/>
            <person name="Chaudhuri R.R."/>
            <person name="La Ragione R."/>
            <person name="Hildebrand F."/>
            <person name="Pallen M.J."/>
        </authorList>
    </citation>
    <scope>NUCLEOTIDE SEQUENCE</scope>
    <source>
        <strain evidence="10">7463</strain>
    </source>
</reference>
<dbReference type="PANTHER" id="PTHR43814:SF1">
    <property type="entry name" value="ARGININOSUCCINATE LYASE"/>
    <property type="match status" value="1"/>
</dbReference>
<feature type="domain" description="Fumarate lyase N-terminal" evidence="8">
    <location>
        <begin position="8"/>
        <end position="302"/>
    </location>
</feature>
<dbReference type="EC" id="4.3.2.1" evidence="3 7"/>
<dbReference type="InterPro" id="IPR009049">
    <property type="entry name" value="Argininosuccinate_lyase"/>
</dbReference>
<accession>A0A9D1LF52</accession>
<dbReference type="Pfam" id="PF14698">
    <property type="entry name" value="ASL_C2"/>
    <property type="match status" value="1"/>
</dbReference>
<dbReference type="GO" id="GO:0004056">
    <property type="term" value="F:argininosuccinate lyase activity"/>
    <property type="evidence" value="ECO:0007669"/>
    <property type="project" value="UniProtKB-UniRule"/>
</dbReference>
<proteinExistence type="inferred from homology"/>
<dbReference type="EMBL" id="DVMY01000069">
    <property type="protein sequence ID" value="HIU37449.1"/>
    <property type="molecule type" value="Genomic_DNA"/>
</dbReference>
<reference evidence="10" key="1">
    <citation type="submission" date="2020-10" db="EMBL/GenBank/DDBJ databases">
        <authorList>
            <person name="Gilroy R."/>
        </authorList>
    </citation>
    <scope>NUCLEOTIDE SEQUENCE</scope>
    <source>
        <strain evidence="10">7463</strain>
    </source>
</reference>
<dbReference type="InterPro" id="IPR029419">
    <property type="entry name" value="Arg_succ_lyase_C"/>
</dbReference>
<dbReference type="AlphaFoldDB" id="A0A9D1LF52"/>
<dbReference type="CDD" id="cd01359">
    <property type="entry name" value="Argininosuccinate_lyase"/>
    <property type="match status" value="1"/>
</dbReference>
<evidence type="ECO:0000313" key="11">
    <source>
        <dbReference type="Proteomes" id="UP000824083"/>
    </source>
</evidence>
<name>A0A9D1LF52_9BURK</name>
<dbReference type="InterPro" id="IPR000362">
    <property type="entry name" value="Fumarate_lyase_fam"/>
</dbReference>
<dbReference type="InterPro" id="IPR008948">
    <property type="entry name" value="L-Aspartase-like"/>
</dbReference>
<dbReference type="FunFam" id="1.20.200.10:FF:000015">
    <property type="entry name" value="argininosuccinate lyase isoform X2"/>
    <property type="match status" value="1"/>
</dbReference>
<dbReference type="SUPFAM" id="SSF48557">
    <property type="entry name" value="L-aspartase-like"/>
    <property type="match status" value="1"/>
</dbReference>
<dbReference type="Proteomes" id="UP000824083">
    <property type="component" value="Unassembled WGS sequence"/>
</dbReference>
<evidence type="ECO:0000313" key="10">
    <source>
        <dbReference type="EMBL" id="HIU37449.1"/>
    </source>
</evidence>
<comment type="catalytic activity">
    <reaction evidence="1 7">
        <text>2-(N(omega)-L-arginino)succinate = fumarate + L-arginine</text>
        <dbReference type="Rhea" id="RHEA:24020"/>
        <dbReference type="ChEBI" id="CHEBI:29806"/>
        <dbReference type="ChEBI" id="CHEBI:32682"/>
        <dbReference type="ChEBI" id="CHEBI:57472"/>
        <dbReference type="EC" id="4.3.2.1"/>
    </reaction>
</comment>
<organism evidence="10 11">
    <name type="scientific">Candidatus Aphodousia faecigallinarum</name>
    <dbReference type="NCBI Taxonomy" id="2840677"/>
    <lineage>
        <taxon>Bacteria</taxon>
        <taxon>Pseudomonadati</taxon>
        <taxon>Pseudomonadota</taxon>
        <taxon>Betaproteobacteria</taxon>
        <taxon>Burkholderiales</taxon>
        <taxon>Sutterellaceae</taxon>
        <taxon>Sutterellaceae incertae sedis</taxon>
        <taxon>Candidatus Aphodousia</taxon>
    </lineage>
</organism>
<dbReference type="Gene3D" id="1.10.275.10">
    <property type="entry name" value="Fumarase/aspartase (N-terminal domain)"/>
    <property type="match status" value="1"/>
</dbReference>
<evidence type="ECO:0000256" key="5">
    <source>
        <dbReference type="ARBA" id="ARBA00022605"/>
    </source>
</evidence>
<gene>
    <name evidence="7 10" type="primary">argH</name>
    <name evidence="10" type="ORF">IAC56_04170</name>
</gene>
<sequence>MSDAMWGGRFDLPMDHLVQEFNATILIEKRVTPFSIIGSTAHVHMLAAQHILTEQEAGEILKGLEAVRQEVENGQFVFDVADEDIQMAIERRVTELVGPVGGKMHTARSRNDQAQLDVRLYTRHAICEIIKAIRDLQRTVIDKAEQYMGVMFPGYTHFQTGQPILFSHWMMAYFWMLERDIGRFEDAYKRLNVCPLGAAAMAGTTFPIDREMTSKEMGFERPSENSVDTIGDRDHLIETDSAAAICMMHLSRLCEEIVLFTSQDIHFFDLSDDFCTGSSIMPNKKNPDIAEKIRGKAGRVFGNLQAMLTMMKGLPLAFNTDMSEDKEPTFDSIDTLHMSLRILKPMLEKMTVNADQARLGAGRGYSNATDLADYLARKGIPFRQAHHIVGHIVNYCVKHNTDLEKMTLEEYKQFSDAIESDIHEFITLEACVAARRSFGGTAPECVTEQIERAKARLTIIHRIITKEAPCLNKGRNSCNDLGR</sequence>
<evidence type="ECO:0000256" key="1">
    <source>
        <dbReference type="ARBA" id="ARBA00000985"/>
    </source>
</evidence>
<evidence type="ECO:0000256" key="6">
    <source>
        <dbReference type="ARBA" id="ARBA00023239"/>
    </source>
</evidence>
<comment type="pathway">
    <text evidence="2 7">Amino-acid biosynthesis; L-arginine biosynthesis; L-arginine from L-ornithine and carbamoyl phosphate: step 3/3.</text>
</comment>
<dbReference type="PRINTS" id="PR00145">
    <property type="entry name" value="ARGSUCLYASE"/>
</dbReference>
<keyword evidence="5 7" id="KW-0028">Amino-acid biosynthesis</keyword>
<dbReference type="NCBIfam" id="TIGR00838">
    <property type="entry name" value="argH"/>
    <property type="match status" value="1"/>
</dbReference>
<evidence type="ECO:0000256" key="4">
    <source>
        <dbReference type="ARBA" id="ARBA00022571"/>
    </source>
</evidence>
<dbReference type="Gene3D" id="1.20.200.10">
    <property type="entry name" value="Fumarase/aspartase (Central domain)"/>
    <property type="match status" value="1"/>
</dbReference>
<protein>
    <recommendedName>
        <fullName evidence="3 7">Argininosuccinate lyase</fullName>
        <shortName evidence="7">ASAL</shortName>
        <ecNumber evidence="3 7">4.3.2.1</ecNumber>
    </recommendedName>
    <alternativeName>
        <fullName evidence="7">Arginosuccinase</fullName>
    </alternativeName>
</protein>
<dbReference type="HAMAP" id="MF_00006">
    <property type="entry name" value="Arg_succ_lyase"/>
    <property type="match status" value="1"/>
</dbReference>
<dbReference type="PANTHER" id="PTHR43814">
    <property type="entry name" value="ARGININOSUCCINATE LYASE"/>
    <property type="match status" value="1"/>
</dbReference>
<dbReference type="Pfam" id="PF00206">
    <property type="entry name" value="Lyase_1"/>
    <property type="match status" value="1"/>
</dbReference>
<dbReference type="InterPro" id="IPR022761">
    <property type="entry name" value="Fumarate_lyase_N"/>
</dbReference>
<keyword evidence="4 7" id="KW-0055">Arginine biosynthesis</keyword>
<comment type="subcellular location">
    <subcellularLocation>
        <location evidence="7">Cytoplasm</location>
    </subcellularLocation>
</comment>
<evidence type="ECO:0000259" key="8">
    <source>
        <dbReference type="Pfam" id="PF00206"/>
    </source>
</evidence>
<keyword evidence="6 7" id="KW-0456">Lyase</keyword>
<feature type="domain" description="Argininosuccinate lyase C-terminal" evidence="9">
    <location>
        <begin position="365"/>
        <end position="433"/>
    </location>
</feature>
<dbReference type="InterPro" id="IPR024083">
    <property type="entry name" value="Fumarase/histidase_N"/>
</dbReference>
<evidence type="ECO:0000256" key="3">
    <source>
        <dbReference type="ARBA" id="ARBA00012338"/>
    </source>
</evidence>
<dbReference type="Gene3D" id="1.10.40.30">
    <property type="entry name" value="Fumarase/aspartase (C-terminal domain)"/>
    <property type="match status" value="1"/>
</dbReference>
<evidence type="ECO:0000256" key="2">
    <source>
        <dbReference type="ARBA" id="ARBA00004941"/>
    </source>
</evidence>
<dbReference type="PROSITE" id="PS00163">
    <property type="entry name" value="FUMARATE_LYASES"/>
    <property type="match status" value="1"/>
</dbReference>
<evidence type="ECO:0000256" key="7">
    <source>
        <dbReference type="HAMAP-Rule" id="MF_00006"/>
    </source>
</evidence>